<dbReference type="Gene3D" id="3.40.50.300">
    <property type="entry name" value="P-loop containing nucleotide triphosphate hydrolases"/>
    <property type="match status" value="2"/>
</dbReference>
<protein>
    <submittedName>
        <fullName evidence="2">ATP dependent DNA helicase DDA</fullName>
    </submittedName>
</protein>
<evidence type="ECO:0000313" key="1">
    <source>
        <dbReference type="EMBL" id="XCO00310.1"/>
    </source>
</evidence>
<reference evidence="2" key="1">
    <citation type="submission" date="2024-06" db="EMBL/GenBank/DDBJ databases">
        <title>Intestivirid acquisition increases across infancy in a wild primate population.</title>
        <authorList>
            <person name="Schneider-Creas I.A."/>
            <person name="Moya I.L."/>
            <person name="Chiou K.L."/>
            <person name="Baniel A."/>
            <person name="Azanaw Haile A."/>
            <person name="Kebede F."/>
            <person name="Abebe B."/>
            <person name="Snyder-Mackler N."/>
            <person name="Varsani A."/>
        </authorList>
    </citation>
    <scope>NUCLEOTIDE SEQUENCE</scope>
    <source>
        <strain evidence="1">Int_RNL_2016_0117_DIX</strain>
        <strain evidence="3">Int_RNL_2017_0546_COW</strain>
        <strain evidence="2">Int_RNL_2018_0945_COW</strain>
    </source>
</reference>
<dbReference type="EMBL" id="PP965498">
    <property type="protein sequence ID" value="XCO00408.1"/>
    <property type="molecule type" value="Genomic_DNA"/>
</dbReference>
<dbReference type="SUPFAM" id="SSF52540">
    <property type="entry name" value="P-loop containing nucleoside triphosphate hydrolases"/>
    <property type="match status" value="1"/>
</dbReference>
<keyword evidence="2" id="KW-0067">ATP-binding</keyword>
<keyword evidence="2" id="KW-0547">Nucleotide-binding</keyword>
<evidence type="ECO:0000313" key="2">
    <source>
        <dbReference type="EMBL" id="XCO00408.1"/>
    </source>
</evidence>
<proteinExistence type="predicted"/>
<sequence>MNVDFSSVSNKHKISIASFTDDQKKAYNDLIDFINKPFSETDFKRALVGPAGTGKTYLVKALIENSSIVYSNIGLSAPTHKACRVLQEAVGINYIKVNTLQSDLGLRLNCDLEKFDYKHPNFDPRGKIKIGLYKIYMIDEASMINRGLLKFIERICIQNGCKIIYIGDDSQLAPVGETSALAFSGVKTNKLTQVVRQGDDNPISELLELLRYDIKHKTFKFLEFISVNKYKFNSDNTKGFQVVNSRQFSDIVLNNFNDKEYTKNIELSKVIAYTNVQVNNWNNFIRHNIIKDSDISVLTKNDLITSYVTIVNVFNEAVIKNSEDYIVNDIVNYVHPKLNLKGFMVKFTAIHGGRITKPLFIVDHTDSFTMQMYVKIANSLIDSAKSATATTRVTKWREYFNFKNSCLLLTNIVNSSGKIVFNRDLDYGFALTAHKSQGSTFSTALVDVNDICYDKYGVPYRNCEEMNRRLYVACSRAKDKLFLKYGL</sequence>
<name>A0AAU8ML68_9CAUD</name>
<dbReference type="InterPro" id="IPR027417">
    <property type="entry name" value="P-loop_NTPase"/>
</dbReference>
<dbReference type="GO" id="GO:0004386">
    <property type="term" value="F:helicase activity"/>
    <property type="evidence" value="ECO:0007669"/>
    <property type="project" value="UniProtKB-KW"/>
</dbReference>
<keyword evidence="2" id="KW-0378">Hydrolase</keyword>
<accession>A0AAU8ML68</accession>
<dbReference type="CDD" id="cd18809">
    <property type="entry name" value="SF1_C_RecD"/>
    <property type="match status" value="1"/>
</dbReference>
<organism evidence="2">
    <name type="scientific">Geladintestivirus 1</name>
    <dbReference type="NCBI Taxonomy" id="3233133"/>
    <lineage>
        <taxon>Viruses</taxon>
        <taxon>Duplodnaviria</taxon>
        <taxon>Heunggongvirae</taxon>
        <taxon>Uroviricota</taxon>
        <taxon>Caudoviricetes</taxon>
        <taxon>Crassvirales</taxon>
    </lineage>
</organism>
<dbReference type="EMBL" id="PP965497">
    <property type="protein sequence ID" value="XCO00310.1"/>
    <property type="molecule type" value="Genomic_DNA"/>
</dbReference>
<dbReference type="EMBL" id="PP965499">
    <property type="protein sequence ID" value="XCO00505.1"/>
    <property type="molecule type" value="Genomic_DNA"/>
</dbReference>
<keyword evidence="2" id="KW-0347">Helicase</keyword>
<evidence type="ECO:0000313" key="3">
    <source>
        <dbReference type="EMBL" id="XCO00505.1"/>
    </source>
</evidence>
<dbReference type="Pfam" id="PF13604">
    <property type="entry name" value="AAA_30"/>
    <property type="match status" value="1"/>
</dbReference>